<reference evidence="2 3" key="1">
    <citation type="journal article" date="2015" name="Antonie Van Leeuwenhoek">
        <title>Tamlana nanhaiensis sp. nov., isolated from surface seawater collected from the South China Sea.</title>
        <authorList>
            <person name="Liu X."/>
            <person name="Lai Q."/>
            <person name="Du Y."/>
            <person name="Li G."/>
            <person name="Sun F."/>
            <person name="Shao Z."/>
        </authorList>
    </citation>
    <scope>NUCLEOTIDE SEQUENCE [LARGE SCALE GENOMIC DNA]</scope>
    <source>
        <strain evidence="2 3">FHC16</strain>
    </source>
</reference>
<dbReference type="RefSeq" id="WP_044626866.1">
    <property type="nucleotide sequence ID" value="NZ_JTDV01000011.1"/>
</dbReference>
<evidence type="ECO:0000256" key="1">
    <source>
        <dbReference type="SAM" id="SignalP"/>
    </source>
</evidence>
<dbReference type="PATRIC" id="fig|1382798.3.peg.1021"/>
<keyword evidence="3" id="KW-1185">Reference proteome</keyword>
<name>A0A0D7VYL2_9FLAO</name>
<evidence type="ECO:0000313" key="3">
    <source>
        <dbReference type="Proteomes" id="UP000032361"/>
    </source>
</evidence>
<dbReference type="InterPro" id="IPR029058">
    <property type="entry name" value="AB_hydrolase_fold"/>
</dbReference>
<gene>
    <name evidence="2" type="ORF">PK35_12315</name>
</gene>
<dbReference type="OrthoDB" id="1296155at2"/>
<keyword evidence="1" id="KW-0732">Signal</keyword>
<accession>A0A0D7VYL2</accession>
<proteinExistence type="predicted"/>
<evidence type="ECO:0008006" key="4">
    <source>
        <dbReference type="Google" id="ProtNLM"/>
    </source>
</evidence>
<dbReference type="Gene3D" id="3.40.50.1820">
    <property type="entry name" value="alpha/beta hydrolase"/>
    <property type="match status" value="1"/>
</dbReference>
<feature type="signal peptide" evidence="1">
    <location>
        <begin position="1"/>
        <end position="24"/>
    </location>
</feature>
<feature type="chain" id="PRO_5002325070" description="Alpha/beta hydrolase" evidence="1">
    <location>
        <begin position="25"/>
        <end position="460"/>
    </location>
</feature>
<sequence length="460" mass="51520">MSAKIISIKTIITCLLIINLNACASTGTWFSGVTNSKIKFKISEAKKPKTDFYGNYLTIVYLENLPFEKIGTISNSKNIAWLVNEGYRVIQLDYNKNPKASATKINKDIIAINKALASNIFCGLPNCSNYKSYILFEGYRIERDVPYFKDNPKIYNTPKAYSSGDMLNMDIIYPVSPKHKTPVVLSFSYSNSYATFNDDLQQLTDAHTNFRTFLPYTFTGFNDTFLTGAPAHGMAWAIADHPKYCPWGSGTPENGKRDTYKSYQTNPDTAQKVKSAVRTLRALGNDFNLSGDIGIYGFSRGSSAGSMAIGDKTVLEFENAGFHQNASDDVQVAALGPGVFDYTQIYNTLNDGDNNLETRCPWAWGDLESNYEHWQKMGSSYLVTSNKTAPTLFFFNTDDDAYYSDQINIFKTKLESFNVPTKTLINYSSGHAVPQDEASLLVLYNFFKLYLHPPQLQASK</sequence>
<dbReference type="AlphaFoldDB" id="A0A0D7VYL2"/>
<organism evidence="2 3">
    <name type="scientific">Neotamlana nanhaiensis</name>
    <dbReference type="NCBI Taxonomy" id="1382798"/>
    <lineage>
        <taxon>Bacteria</taxon>
        <taxon>Pseudomonadati</taxon>
        <taxon>Bacteroidota</taxon>
        <taxon>Flavobacteriia</taxon>
        <taxon>Flavobacteriales</taxon>
        <taxon>Flavobacteriaceae</taxon>
        <taxon>Neotamlana</taxon>
    </lineage>
</organism>
<dbReference type="EMBL" id="JTDV01000011">
    <property type="protein sequence ID" value="KJD31926.1"/>
    <property type="molecule type" value="Genomic_DNA"/>
</dbReference>
<dbReference type="Proteomes" id="UP000032361">
    <property type="component" value="Unassembled WGS sequence"/>
</dbReference>
<evidence type="ECO:0000313" key="2">
    <source>
        <dbReference type="EMBL" id="KJD31926.1"/>
    </source>
</evidence>
<comment type="caution">
    <text evidence="2">The sequence shown here is derived from an EMBL/GenBank/DDBJ whole genome shotgun (WGS) entry which is preliminary data.</text>
</comment>
<dbReference type="STRING" id="1382798.PK35_12315"/>
<protein>
    <recommendedName>
        <fullName evidence="4">Alpha/beta hydrolase</fullName>
    </recommendedName>
</protein>
<dbReference type="SUPFAM" id="SSF53474">
    <property type="entry name" value="alpha/beta-Hydrolases"/>
    <property type="match status" value="1"/>
</dbReference>